<dbReference type="HOGENOM" id="CLU_246906_0_0_1"/>
<dbReference type="RefSeq" id="XP_001009790.2">
    <property type="nucleotide sequence ID" value="XM_001009790.2"/>
</dbReference>
<gene>
    <name evidence="3" type="ORF">TTHERM_00160600</name>
</gene>
<accession>Q22W72</accession>
<evidence type="ECO:0000256" key="2">
    <source>
        <dbReference type="SAM" id="Phobius"/>
    </source>
</evidence>
<dbReference type="Proteomes" id="UP000009168">
    <property type="component" value="Unassembled WGS sequence"/>
</dbReference>
<keyword evidence="2" id="KW-0472">Membrane</keyword>
<dbReference type="EMBL" id="GG662820">
    <property type="protein sequence ID" value="EAR89545.2"/>
    <property type="molecule type" value="Genomic_DNA"/>
</dbReference>
<keyword evidence="2" id="KW-1133">Transmembrane helix</keyword>
<feature type="transmembrane region" description="Helical" evidence="2">
    <location>
        <begin position="32"/>
        <end position="49"/>
    </location>
</feature>
<evidence type="ECO:0000313" key="3">
    <source>
        <dbReference type="EMBL" id="EAR89545.2"/>
    </source>
</evidence>
<evidence type="ECO:0000256" key="1">
    <source>
        <dbReference type="SAM" id="MobiDB-lite"/>
    </source>
</evidence>
<dbReference type="PANTHER" id="PTHR31398">
    <property type="entry name" value="MEIOTIC NUCLEAR DIVISION PROTEIN 1 HOMOLOG"/>
    <property type="match status" value="1"/>
</dbReference>
<dbReference type="PANTHER" id="PTHR31398:SF0">
    <property type="entry name" value="MEIOTIC NUCLEAR DIVISION PROTEIN 1 HOMOLOG"/>
    <property type="match status" value="1"/>
</dbReference>
<dbReference type="GO" id="GO:0005634">
    <property type="term" value="C:nucleus"/>
    <property type="evidence" value="ECO:0007669"/>
    <property type="project" value="TreeGrafter"/>
</dbReference>
<dbReference type="GO" id="GO:0007131">
    <property type="term" value="P:reciprocal meiotic recombination"/>
    <property type="evidence" value="ECO:0007669"/>
    <property type="project" value="TreeGrafter"/>
</dbReference>
<sequence>MSKFGNVLREMDLFSSQVGLQVNNSFFYKTRFGGLASILSITMILIFIWPRVISFSGKDEVKVVINRVYSPSPPESSISPDRFMFALRVYQNNRDFLTNPYFNITVQQGVYQIEGNQQIRKFYDIELEPCTPNHWESMKSYSNFTKLFESYGSDYLCPTFDSQLFIQGMFGSETFAFIQINVVPCITPNNPKLKWNPVCAPQEEVDQVTQQVGFHGMNIYHSNYVLNVDQPQNFFTPYINDKLYFTFVPYKMTKLCDIYFQDISVVNDMSLLPTTDNKYFKFLTQENNDILQTTELSRQDGVFVSLTIRLSPYVTSIDRSYQKLTQFLSELGGLAQIVFVCAGFILKKYNNFRFVLDLANTLYSFEKSNKQEISDNVASQFDNPNKQDTNIAPSPVLQPQRGTQQNIQVYASGYSNQNSFNLKNQVKEGNNSRAFNNNQNFILSQDILSENKFFSSNQIGEVNPLSSPLQIPKSSANRTKQKTFEQNVMSENEYQEIDKKEKEKEDGKSYLIKQFNKILQQKQNLKIGFQYIISKITINKFFNSEYNQYINKATKMINNDLDIYNILEKIQQIDKIKNIIFDKYQSLIFQYHPKPIITLDQQPKIDQVKQRKKSIFQPQKGILLEKQEFQTVEQFEKLFDSYQTIKQNQEYTNHDKNINHRLIRQLGSDLLHIFQVSENLDIVDTSKYKSFQRFNSIEMEKSKYFKSQHLQSKTNQTKQLQQLNLNDEFKQNSAQQITFDKIKKSVQLNVQVTKPRMSLHYENQHKNIECNNDDYNSEKEQHNIEYDHKNVLQQEQSQNMYNDQDILPNSIDLSSCRDQNDVPDENEKGGMDKYKVTNYAHSQDS</sequence>
<organism evidence="3 4">
    <name type="scientific">Tetrahymena thermophila (strain SB210)</name>
    <dbReference type="NCBI Taxonomy" id="312017"/>
    <lineage>
        <taxon>Eukaryota</taxon>
        <taxon>Sar</taxon>
        <taxon>Alveolata</taxon>
        <taxon>Ciliophora</taxon>
        <taxon>Intramacronucleata</taxon>
        <taxon>Oligohymenophorea</taxon>
        <taxon>Hymenostomatida</taxon>
        <taxon>Tetrahymenina</taxon>
        <taxon>Tetrahymenidae</taxon>
        <taxon>Tetrahymena</taxon>
    </lineage>
</organism>
<keyword evidence="4" id="KW-1185">Reference proteome</keyword>
<feature type="compositionally biased region" description="Basic and acidic residues" evidence="1">
    <location>
        <begin position="825"/>
        <end position="835"/>
    </location>
</feature>
<dbReference type="eggNOG" id="ENOG502SJ6P">
    <property type="taxonomic scope" value="Eukaryota"/>
</dbReference>
<dbReference type="OrthoDB" id="297833at2759"/>
<feature type="region of interest" description="Disordered" evidence="1">
    <location>
        <begin position="805"/>
        <end position="845"/>
    </location>
</feature>
<dbReference type="KEGG" id="tet:TTHERM_00160600"/>
<dbReference type="InParanoid" id="Q22W72"/>
<name>Q22W72_TETTS</name>
<keyword evidence="2 3" id="KW-0812">Transmembrane</keyword>
<dbReference type="AlphaFoldDB" id="Q22W72"/>
<dbReference type="GeneID" id="7834005"/>
<protein>
    <submittedName>
        <fullName evidence="3">Transmembrane protein, putative</fullName>
    </submittedName>
</protein>
<evidence type="ECO:0000313" key="4">
    <source>
        <dbReference type="Proteomes" id="UP000009168"/>
    </source>
</evidence>
<reference evidence="4" key="1">
    <citation type="journal article" date="2006" name="PLoS Biol.">
        <title>Macronuclear genome sequence of the ciliate Tetrahymena thermophila, a model eukaryote.</title>
        <authorList>
            <person name="Eisen J.A."/>
            <person name="Coyne R.S."/>
            <person name="Wu M."/>
            <person name="Wu D."/>
            <person name="Thiagarajan M."/>
            <person name="Wortman J.R."/>
            <person name="Badger J.H."/>
            <person name="Ren Q."/>
            <person name="Amedeo P."/>
            <person name="Jones K.M."/>
            <person name="Tallon L.J."/>
            <person name="Delcher A.L."/>
            <person name="Salzberg S.L."/>
            <person name="Silva J.C."/>
            <person name="Haas B.J."/>
            <person name="Majoros W.H."/>
            <person name="Farzad M."/>
            <person name="Carlton J.M."/>
            <person name="Smith R.K. Jr."/>
            <person name="Garg J."/>
            <person name="Pearlman R.E."/>
            <person name="Karrer K.M."/>
            <person name="Sun L."/>
            <person name="Manning G."/>
            <person name="Elde N.C."/>
            <person name="Turkewitz A.P."/>
            <person name="Asai D.J."/>
            <person name="Wilkes D.E."/>
            <person name="Wang Y."/>
            <person name="Cai H."/>
            <person name="Collins K."/>
            <person name="Stewart B.A."/>
            <person name="Lee S.R."/>
            <person name="Wilamowska K."/>
            <person name="Weinberg Z."/>
            <person name="Ruzzo W.L."/>
            <person name="Wloga D."/>
            <person name="Gaertig J."/>
            <person name="Frankel J."/>
            <person name="Tsao C.-C."/>
            <person name="Gorovsky M.A."/>
            <person name="Keeling P.J."/>
            <person name="Waller R.F."/>
            <person name="Patron N.J."/>
            <person name="Cherry J.M."/>
            <person name="Stover N.A."/>
            <person name="Krieger C.J."/>
            <person name="del Toro C."/>
            <person name="Ryder H.F."/>
            <person name="Williamson S.C."/>
            <person name="Barbeau R.A."/>
            <person name="Hamilton E.P."/>
            <person name="Orias E."/>
        </authorList>
    </citation>
    <scope>NUCLEOTIDE SEQUENCE [LARGE SCALE GENOMIC DNA]</scope>
    <source>
        <strain evidence="4">SB210</strain>
    </source>
</reference>
<proteinExistence type="predicted"/>